<keyword evidence="1" id="KW-0479">Metal-binding</keyword>
<dbReference type="Pfam" id="PF00098">
    <property type="entry name" value="zf-CCHC"/>
    <property type="match status" value="1"/>
</dbReference>
<dbReference type="GO" id="GO:0008270">
    <property type="term" value="F:zinc ion binding"/>
    <property type="evidence" value="ECO:0007669"/>
    <property type="project" value="UniProtKB-KW"/>
</dbReference>
<feature type="compositionally biased region" description="Low complexity" evidence="2">
    <location>
        <begin position="347"/>
        <end position="360"/>
    </location>
</feature>
<keyword evidence="1" id="KW-0862">Zinc</keyword>
<dbReference type="SMART" id="SM00343">
    <property type="entry name" value="ZnF_C2HC"/>
    <property type="match status" value="1"/>
</dbReference>
<dbReference type="SUPFAM" id="SSF57756">
    <property type="entry name" value="Retrovirus zinc finger-like domains"/>
    <property type="match status" value="1"/>
</dbReference>
<dbReference type="EMBL" id="CAKKLH010000005">
    <property type="protein sequence ID" value="CAH0098668.1"/>
    <property type="molecule type" value="Genomic_DNA"/>
</dbReference>
<evidence type="ECO:0000313" key="5">
    <source>
        <dbReference type="Proteomes" id="UP000789390"/>
    </source>
</evidence>
<dbReference type="GO" id="GO:0003676">
    <property type="term" value="F:nucleic acid binding"/>
    <property type="evidence" value="ECO:0007669"/>
    <property type="project" value="InterPro"/>
</dbReference>
<accession>A0A8J2R7X5</accession>
<dbReference type="PANTHER" id="PTHR33194:SF4">
    <property type="entry name" value="CCHC-TYPE DOMAIN-CONTAINING PROTEIN"/>
    <property type="match status" value="1"/>
</dbReference>
<evidence type="ECO:0000313" key="4">
    <source>
        <dbReference type="EMBL" id="CAH0098668.1"/>
    </source>
</evidence>
<dbReference type="AlphaFoldDB" id="A0A8J2R7X5"/>
<sequence>MAARRRAQQDPAALPVPVVQVQRRAKDPPNFEGKPQDDVVAWLEEYQDTADFNLWTPDESLHHVRWALTGFAKNWYRNLNPQPATFPEFRQAIQGAFKHPAYDSGIAAQLRHRKQGIDESPVMYCFDKLNLCSRVDPRMAEGVKLDHLIRGMKPTLVERIYPYINFANPDLGAFVQLVQLHHQATWVANSNDWAPPETGQPVPQFLIDSPGIASQPPPSQNGHSNLITQAQLTSQLASFEKQLTTKLEKDLKGELAQHKKELQNDFKEIQEKGFGDLLASVGKAVRGEMRRDNGGKPQKRSFGNSSGKRNGFGKRSRTDDGRPICYNCNTPGHIARDCGEQGRSQRPTTKPNNNTPTQKN</sequence>
<feature type="domain" description="CCHC-type" evidence="3">
    <location>
        <begin position="325"/>
        <end position="338"/>
    </location>
</feature>
<name>A0A8J2R7X5_9CRUS</name>
<organism evidence="4 5">
    <name type="scientific">Daphnia galeata</name>
    <dbReference type="NCBI Taxonomy" id="27404"/>
    <lineage>
        <taxon>Eukaryota</taxon>
        <taxon>Metazoa</taxon>
        <taxon>Ecdysozoa</taxon>
        <taxon>Arthropoda</taxon>
        <taxon>Crustacea</taxon>
        <taxon>Branchiopoda</taxon>
        <taxon>Diplostraca</taxon>
        <taxon>Cladocera</taxon>
        <taxon>Anomopoda</taxon>
        <taxon>Daphniidae</taxon>
        <taxon>Daphnia</taxon>
    </lineage>
</organism>
<evidence type="ECO:0000256" key="2">
    <source>
        <dbReference type="SAM" id="MobiDB-lite"/>
    </source>
</evidence>
<dbReference type="PROSITE" id="PS50158">
    <property type="entry name" value="ZF_CCHC"/>
    <property type="match status" value="1"/>
</dbReference>
<dbReference type="InterPro" id="IPR036875">
    <property type="entry name" value="Znf_CCHC_sf"/>
</dbReference>
<keyword evidence="5" id="KW-1185">Reference proteome</keyword>
<protein>
    <recommendedName>
        <fullName evidence="3">CCHC-type domain-containing protein</fullName>
    </recommendedName>
</protein>
<dbReference type="PANTHER" id="PTHR33194">
    <property type="entry name" value="ZINC KNUCKLE DOMAINCONTAINING PROTEIN"/>
    <property type="match status" value="1"/>
</dbReference>
<gene>
    <name evidence="4" type="ORF">DGAL_LOCUS754</name>
</gene>
<dbReference type="Gene3D" id="4.10.60.10">
    <property type="entry name" value="Zinc finger, CCHC-type"/>
    <property type="match status" value="1"/>
</dbReference>
<comment type="caution">
    <text evidence="4">The sequence shown here is derived from an EMBL/GenBank/DDBJ whole genome shotgun (WGS) entry which is preliminary data.</text>
</comment>
<reference evidence="4" key="1">
    <citation type="submission" date="2021-11" db="EMBL/GenBank/DDBJ databases">
        <authorList>
            <person name="Schell T."/>
        </authorList>
    </citation>
    <scope>NUCLEOTIDE SEQUENCE</scope>
    <source>
        <strain evidence="4">M5</strain>
    </source>
</reference>
<proteinExistence type="predicted"/>
<dbReference type="OrthoDB" id="10037266at2759"/>
<dbReference type="Proteomes" id="UP000789390">
    <property type="component" value="Unassembled WGS sequence"/>
</dbReference>
<evidence type="ECO:0000259" key="3">
    <source>
        <dbReference type="PROSITE" id="PS50158"/>
    </source>
</evidence>
<evidence type="ECO:0000256" key="1">
    <source>
        <dbReference type="PROSITE-ProRule" id="PRU00047"/>
    </source>
</evidence>
<dbReference type="InterPro" id="IPR001878">
    <property type="entry name" value="Znf_CCHC"/>
</dbReference>
<keyword evidence="1" id="KW-0863">Zinc-finger</keyword>
<feature type="region of interest" description="Disordered" evidence="2">
    <location>
        <begin position="287"/>
        <end position="360"/>
    </location>
</feature>